<proteinExistence type="predicted"/>
<gene>
    <name evidence="1" type="ORF">TNCV_1917451</name>
</gene>
<reference evidence="1" key="1">
    <citation type="submission" date="2020-08" db="EMBL/GenBank/DDBJ databases">
        <title>Multicomponent nature underlies the extraordinary mechanical properties of spider dragline silk.</title>
        <authorList>
            <person name="Kono N."/>
            <person name="Nakamura H."/>
            <person name="Mori M."/>
            <person name="Yoshida Y."/>
            <person name="Ohtoshi R."/>
            <person name="Malay A.D."/>
            <person name="Moran D.A.P."/>
            <person name="Tomita M."/>
            <person name="Numata K."/>
            <person name="Arakawa K."/>
        </authorList>
    </citation>
    <scope>NUCLEOTIDE SEQUENCE</scope>
</reference>
<keyword evidence="2" id="KW-1185">Reference proteome</keyword>
<dbReference type="InterPro" id="IPR036397">
    <property type="entry name" value="RNaseH_sf"/>
</dbReference>
<dbReference type="Proteomes" id="UP000887159">
    <property type="component" value="Unassembled WGS sequence"/>
</dbReference>
<evidence type="ECO:0000313" key="2">
    <source>
        <dbReference type="Proteomes" id="UP000887159"/>
    </source>
</evidence>
<name>A0A8X7BBL5_TRICX</name>
<dbReference type="AlphaFoldDB" id="A0A8X7BBL5"/>
<organism evidence="1 2">
    <name type="scientific">Trichonephila clavipes</name>
    <name type="common">Golden silk orbweaver</name>
    <name type="synonym">Nephila clavipes</name>
    <dbReference type="NCBI Taxonomy" id="2585209"/>
    <lineage>
        <taxon>Eukaryota</taxon>
        <taxon>Metazoa</taxon>
        <taxon>Ecdysozoa</taxon>
        <taxon>Arthropoda</taxon>
        <taxon>Chelicerata</taxon>
        <taxon>Arachnida</taxon>
        <taxon>Araneae</taxon>
        <taxon>Araneomorphae</taxon>
        <taxon>Entelegynae</taxon>
        <taxon>Araneoidea</taxon>
        <taxon>Nephilidae</taxon>
        <taxon>Trichonephila</taxon>
    </lineage>
</organism>
<dbReference type="Gene3D" id="3.30.420.10">
    <property type="entry name" value="Ribonuclease H-like superfamily/Ribonuclease H"/>
    <property type="match status" value="1"/>
</dbReference>
<sequence>MDGVFEDNNAAIHARGLIQHRLSNTRRKLKIYLTHAVNLPHSIIEPLQSSLKRSIRNLYHFWPSLPELSHYLHEKWYNASLNAIKHLYESVPRVIQAVMHATGGPSPY</sequence>
<evidence type="ECO:0000313" key="1">
    <source>
        <dbReference type="EMBL" id="GFY25995.1"/>
    </source>
</evidence>
<accession>A0A8X7BBL5</accession>
<comment type="caution">
    <text evidence="1">The sequence shown here is derived from an EMBL/GenBank/DDBJ whole genome shotgun (WGS) entry which is preliminary data.</text>
</comment>
<protein>
    <submittedName>
        <fullName evidence="1">DDE_3 domain-containing protein</fullName>
    </submittedName>
</protein>
<dbReference type="GO" id="GO:0003676">
    <property type="term" value="F:nucleic acid binding"/>
    <property type="evidence" value="ECO:0007669"/>
    <property type="project" value="InterPro"/>
</dbReference>
<dbReference type="EMBL" id="BMAU01021373">
    <property type="protein sequence ID" value="GFY25995.1"/>
    <property type="molecule type" value="Genomic_DNA"/>
</dbReference>